<dbReference type="InterPro" id="IPR050109">
    <property type="entry name" value="HTH-type_TetR-like_transc_reg"/>
</dbReference>
<gene>
    <name evidence="4" type="ORF">NK662_12745</name>
</gene>
<feature type="DNA-binding region" description="H-T-H motif" evidence="2">
    <location>
        <begin position="44"/>
        <end position="63"/>
    </location>
</feature>
<dbReference type="SUPFAM" id="SSF46689">
    <property type="entry name" value="Homeodomain-like"/>
    <property type="match status" value="1"/>
</dbReference>
<keyword evidence="5" id="KW-1185">Reference proteome</keyword>
<feature type="domain" description="HTH tetR-type" evidence="3">
    <location>
        <begin position="21"/>
        <end position="81"/>
    </location>
</feature>
<evidence type="ECO:0000313" key="5">
    <source>
        <dbReference type="Proteomes" id="UP001156102"/>
    </source>
</evidence>
<dbReference type="InterPro" id="IPR009057">
    <property type="entry name" value="Homeodomain-like_sf"/>
</dbReference>
<name>A0AA41X9K0_9BACI</name>
<protein>
    <submittedName>
        <fullName evidence="4">TetR/AcrR family transcriptional regulator</fullName>
    </submittedName>
</protein>
<sequence>MSSHNLIEAALARLQVKGKQTDKQQQILDAAVRIFAEKGYAAASTSEIAKAAGVAEGTIFRHYGTKENLLLAVLVPFLMEAAPVIADELVHDVLIPPHDSLASFLRALIINRLAFLEANREIFKILVMELLHRDDLRQQFFGMFQKRVLKHLYTVIEVYRERGEVADIPAEAIVELAGTYLFGYFFSRFALLPGQPLNHEAEADRMVGFILRGIGG</sequence>
<accession>A0AA41X9K0</accession>
<dbReference type="InterPro" id="IPR036271">
    <property type="entry name" value="Tet_transcr_reg_TetR-rel_C_sf"/>
</dbReference>
<evidence type="ECO:0000256" key="1">
    <source>
        <dbReference type="ARBA" id="ARBA00023125"/>
    </source>
</evidence>
<keyword evidence="1 2" id="KW-0238">DNA-binding</keyword>
<reference evidence="4" key="1">
    <citation type="submission" date="2022-07" db="EMBL/GenBank/DDBJ databases">
        <authorList>
            <person name="Li W.-J."/>
            <person name="Deng Q.-Q."/>
        </authorList>
    </citation>
    <scope>NUCLEOTIDE SEQUENCE</scope>
    <source>
        <strain evidence="4">SYSU M60031</strain>
    </source>
</reference>
<dbReference type="InterPro" id="IPR001647">
    <property type="entry name" value="HTH_TetR"/>
</dbReference>
<organism evidence="4 5">
    <name type="scientific">Ectobacillus ponti</name>
    <dbReference type="NCBI Taxonomy" id="2961894"/>
    <lineage>
        <taxon>Bacteria</taxon>
        <taxon>Bacillati</taxon>
        <taxon>Bacillota</taxon>
        <taxon>Bacilli</taxon>
        <taxon>Bacillales</taxon>
        <taxon>Bacillaceae</taxon>
        <taxon>Ectobacillus</taxon>
    </lineage>
</organism>
<evidence type="ECO:0000256" key="2">
    <source>
        <dbReference type="PROSITE-ProRule" id="PRU00335"/>
    </source>
</evidence>
<dbReference type="PANTHER" id="PTHR30055:SF222">
    <property type="entry name" value="REGULATORY PROTEIN"/>
    <property type="match status" value="1"/>
</dbReference>
<dbReference type="GO" id="GO:0006355">
    <property type="term" value="P:regulation of DNA-templated transcription"/>
    <property type="evidence" value="ECO:0007669"/>
    <property type="project" value="UniProtKB-ARBA"/>
</dbReference>
<dbReference type="Pfam" id="PF00440">
    <property type="entry name" value="TetR_N"/>
    <property type="match status" value="1"/>
</dbReference>
<dbReference type="PANTHER" id="PTHR30055">
    <property type="entry name" value="HTH-TYPE TRANSCRIPTIONAL REGULATOR RUTR"/>
    <property type="match status" value="1"/>
</dbReference>
<evidence type="ECO:0000259" key="3">
    <source>
        <dbReference type="PROSITE" id="PS50977"/>
    </source>
</evidence>
<dbReference type="Gene3D" id="1.10.357.10">
    <property type="entry name" value="Tetracycline Repressor, domain 2"/>
    <property type="match status" value="1"/>
</dbReference>
<dbReference type="RefSeq" id="WP_254759317.1">
    <property type="nucleotide sequence ID" value="NZ_JANCLT010000006.1"/>
</dbReference>
<evidence type="ECO:0000313" key="4">
    <source>
        <dbReference type="EMBL" id="MCP8969395.1"/>
    </source>
</evidence>
<dbReference type="SUPFAM" id="SSF48498">
    <property type="entry name" value="Tetracyclin repressor-like, C-terminal domain"/>
    <property type="match status" value="1"/>
</dbReference>
<dbReference type="PRINTS" id="PR00455">
    <property type="entry name" value="HTHTETR"/>
</dbReference>
<dbReference type="Proteomes" id="UP001156102">
    <property type="component" value="Unassembled WGS sequence"/>
</dbReference>
<dbReference type="EMBL" id="JANCLT010000006">
    <property type="protein sequence ID" value="MCP8969395.1"/>
    <property type="molecule type" value="Genomic_DNA"/>
</dbReference>
<comment type="caution">
    <text evidence="4">The sequence shown here is derived from an EMBL/GenBank/DDBJ whole genome shotgun (WGS) entry which is preliminary data.</text>
</comment>
<proteinExistence type="predicted"/>
<dbReference type="PROSITE" id="PS50977">
    <property type="entry name" value="HTH_TETR_2"/>
    <property type="match status" value="1"/>
</dbReference>
<dbReference type="AlphaFoldDB" id="A0AA41X9K0"/>
<dbReference type="GO" id="GO:0003677">
    <property type="term" value="F:DNA binding"/>
    <property type="evidence" value="ECO:0007669"/>
    <property type="project" value="UniProtKB-UniRule"/>
</dbReference>